<dbReference type="RefSeq" id="WP_111444563.1">
    <property type="nucleotide sequence ID" value="NZ_QKZK01000005.1"/>
</dbReference>
<evidence type="ECO:0000256" key="4">
    <source>
        <dbReference type="ARBA" id="ARBA00023004"/>
    </source>
</evidence>
<evidence type="ECO:0000256" key="1">
    <source>
        <dbReference type="ARBA" id="ARBA00004496"/>
    </source>
</evidence>
<dbReference type="Pfam" id="PF01814">
    <property type="entry name" value="Hemerythrin"/>
    <property type="match status" value="1"/>
</dbReference>
<comment type="subcellular location">
    <subcellularLocation>
        <location evidence="1">Cytoplasm</location>
    </subcellularLocation>
</comment>
<dbReference type="OrthoDB" id="977349at2"/>
<dbReference type="GO" id="GO:0046872">
    <property type="term" value="F:metal ion binding"/>
    <property type="evidence" value="ECO:0007669"/>
    <property type="project" value="UniProtKB-KW"/>
</dbReference>
<dbReference type="Proteomes" id="UP000249239">
    <property type="component" value="Unassembled WGS sequence"/>
</dbReference>
<proteinExistence type="predicted"/>
<dbReference type="PANTHER" id="PTHR36438:SF1">
    <property type="entry name" value="IRON-SULFUR CLUSTER REPAIR PROTEIN YTFE"/>
    <property type="match status" value="1"/>
</dbReference>
<dbReference type="AlphaFoldDB" id="A0A2W7NH67"/>
<name>A0A2W7NH67_9BACT</name>
<dbReference type="InterPro" id="IPR019903">
    <property type="entry name" value="RIC_family"/>
</dbReference>
<dbReference type="GO" id="GO:0005737">
    <property type="term" value="C:cytoplasm"/>
    <property type="evidence" value="ECO:0007669"/>
    <property type="project" value="UniProtKB-SubCell"/>
</dbReference>
<keyword evidence="7" id="KW-1185">Reference proteome</keyword>
<keyword evidence="2" id="KW-0963">Cytoplasm</keyword>
<dbReference type="InterPro" id="IPR012312">
    <property type="entry name" value="Hemerythrin-like"/>
</dbReference>
<keyword evidence="4" id="KW-0408">Iron</keyword>
<accession>A0A2W7NH67</accession>
<dbReference type="Gene3D" id="1.20.120.520">
    <property type="entry name" value="nmb1532 protein domain like"/>
    <property type="match status" value="1"/>
</dbReference>
<dbReference type="PANTHER" id="PTHR36438">
    <property type="entry name" value="IRON-SULFUR CLUSTER REPAIR PROTEIN YTFE"/>
    <property type="match status" value="1"/>
</dbReference>
<evidence type="ECO:0000313" key="7">
    <source>
        <dbReference type="Proteomes" id="UP000249239"/>
    </source>
</evidence>
<sequence>MVINSDMKMADLVMLDIQILALIQRLNIPLGFRDKTIREVCTEHDVNETFFIQLANACHDSDYVPKEQQLTFPPECMIRYLQSTHKDFLHYRIPSIEKQIAEIEQFTDSPRNPELLLNFFREYISEFQSHLDLEERTVFPYTLLLSQCIREKTLLPQFSTEFGEYNIDRYMHEHNDIEEKLFDLKNILIKYMPPPTDSRKYNSLIHDLFHLEKDLNDHTDLENKVLAPLVRLMEKELQRII</sequence>
<protein>
    <submittedName>
        <fullName evidence="6">Regulator of cell morphogenesis and NO signaling</fullName>
    </submittedName>
</protein>
<evidence type="ECO:0000313" key="6">
    <source>
        <dbReference type="EMBL" id="PZX19180.1"/>
    </source>
</evidence>
<feature type="domain" description="Hemerythrin-like" evidence="5">
    <location>
        <begin position="97"/>
        <end position="230"/>
    </location>
</feature>
<reference evidence="6 7" key="1">
    <citation type="submission" date="2018-06" db="EMBL/GenBank/DDBJ databases">
        <title>Genomic Encyclopedia of Archaeal and Bacterial Type Strains, Phase II (KMG-II): from individual species to whole genera.</title>
        <authorList>
            <person name="Goeker M."/>
        </authorList>
    </citation>
    <scope>NUCLEOTIDE SEQUENCE [LARGE SCALE GENOMIC DNA]</scope>
    <source>
        <strain evidence="6 7">DSM 6779</strain>
    </source>
</reference>
<keyword evidence="3" id="KW-0479">Metal-binding</keyword>
<evidence type="ECO:0000256" key="3">
    <source>
        <dbReference type="ARBA" id="ARBA00022723"/>
    </source>
</evidence>
<organism evidence="6 7">
    <name type="scientific">Breznakibacter xylanolyticus</name>
    <dbReference type="NCBI Taxonomy" id="990"/>
    <lineage>
        <taxon>Bacteria</taxon>
        <taxon>Pseudomonadati</taxon>
        <taxon>Bacteroidota</taxon>
        <taxon>Bacteroidia</taxon>
        <taxon>Marinilabiliales</taxon>
        <taxon>Marinilabiliaceae</taxon>
        <taxon>Breznakibacter</taxon>
    </lineage>
</organism>
<gene>
    <name evidence="6" type="ORF">LX69_00847</name>
</gene>
<evidence type="ECO:0000259" key="5">
    <source>
        <dbReference type="Pfam" id="PF01814"/>
    </source>
</evidence>
<comment type="caution">
    <text evidence="6">The sequence shown here is derived from an EMBL/GenBank/DDBJ whole genome shotgun (WGS) entry which is preliminary data.</text>
</comment>
<evidence type="ECO:0000256" key="2">
    <source>
        <dbReference type="ARBA" id="ARBA00022490"/>
    </source>
</evidence>
<dbReference type="EMBL" id="QKZK01000005">
    <property type="protein sequence ID" value="PZX19180.1"/>
    <property type="molecule type" value="Genomic_DNA"/>
</dbReference>